<dbReference type="InterPro" id="IPR051423">
    <property type="entry name" value="CD225/Dispanin"/>
</dbReference>
<evidence type="ECO:0000256" key="4">
    <source>
        <dbReference type="ARBA" id="ARBA00022989"/>
    </source>
</evidence>
<keyword evidence="9" id="KW-1185">Reference proteome</keyword>
<dbReference type="PANTHER" id="PTHR14948">
    <property type="entry name" value="NG5"/>
    <property type="match status" value="1"/>
</dbReference>
<keyword evidence="4 7" id="KW-1133">Transmembrane helix</keyword>
<evidence type="ECO:0000256" key="6">
    <source>
        <dbReference type="SAM" id="MobiDB-lite"/>
    </source>
</evidence>
<evidence type="ECO:0000256" key="5">
    <source>
        <dbReference type="ARBA" id="ARBA00023136"/>
    </source>
</evidence>
<comment type="caution">
    <text evidence="8">The sequence shown here is derived from an EMBL/GenBank/DDBJ whole genome shotgun (WGS) entry which is preliminary data.</text>
</comment>
<dbReference type="GO" id="GO:0016020">
    <property type="term" value="C:membrane"/>
    <property type="evidence" value="ECO:0007669"/>
    <property type="project" value="UniProtKB-SubCell"/>
</dbReference>
<evidence type="ECO:0000313" key="9">
    <source>
        <dbReference type="Proteomes" id="UP000735302"/>
    </source>
</evidence>
<dbReference type="InterPro" id="IPR007593">
    <property type="entry name" value="CD225/Dispanin_fam"/>
</dbReference>
<name>A0AAV4DLH4_9GAST</name>
<feature type="transmembrane region" description="Helical" evidence="7">
    <location>
        <begin position="128"/>
        <end position="155"/>
    </location>
</feature>
<comment type="similarity">
    <text evidence="2">Belongs to the CD225/Dispanin family.</text>
</comment>
<organism evidence="8 9">
    <name type="scientific">Plakobranchus ocellatus</name>
    <dbReference type="NCBI Taxonomy" id="259542"/>
    <lineage>
        <taxon>Eukaryota</taxon>
        <taxon>Metazoa</taxon>
        <taxon>Spiralia</taxon>
        <taxon>Lophotrochozoa</taxon>
        <taxon>Mollusca</taxon>
        <taxon>Gastropoda</taxon>
        <taxon>Heterobranchia</taxon>
        <taxon>Euthyneura</taxon>
        <taxon>Panpulmonata</taxon>
        <taxon>Sacoglossa</taxon>
        <taxon>Placobranchoidea</taxon>
        <taxon>Plakobranchidae</taxon>
        <taxon>Plakobranchus</taxon>
    </lineage>
</organism>
<sequence length="161" mass="17179">MAEEDIYTIDADIPEVGTPDASLSSYRAYTGPQDGENGVPLTDLPSYRSTYTPDDLYSSTPGPGSSTTMNSQSSFVRFRPSSNRIIAIVAAFLCFCPVGVAALIYSLRAQFAKKEGKFAKAAYLGKSARDLAVASIVLGTCLLLIGLLIVIIIFIPGVKQE</sequence>
<dbReference type="Pfam" id="PF04505">
    <property type="entry name" value="CD225"/>
    <property type="match status" value="1"/>
</dbReference>
<proteinExistence type="inferred from homology"/>
<evidence type="ECO:0000256" key="2">
    <source>
        <dbReference type="ARBA" id="ARBA00006843"/>
    </source>
</evidence>
<feature type="transmembrane region" description="Helical" evidence="7">
    <location>
        <begin position="85"/>
        <end position="107"/>
    </location>
</feature>
<feature type="region of interest" description="Disordered" evidence="6">
    <location>
        <begin position="1"/>
        <end position="44"/>
    </location>
</feature>
<keyword evidence="5 7" id="KW-0472">Membrane</keyword>
<evidence type="ECO:0000313" key="8">
    <source>
        <dbReference type="EMBL" id="GFO45010.1"/>
    </source>
</evidence>
<evidence type="ECO:0000256" key="3">
    <source>
        <dbReference type="ARBA" id="ARBA00022692"/>
    </source>
</evidence>
<evidence type="ECO:0000256" key="7">
    <source>
        <dbReference type="SAM" id="Phobius"/>
    </source>
</evidence>
<protein>
    <submittedName>
        <fullName evidence="8">Pol polyprotein</fullName>
    </submittedName>
</protein>
<evidence type="ECO:0000256" key="1">
    <source>
        <dbReference type="ARBA" id="ARBA00004370"/>
    </source>
</evidence>
<dbReference type="AlphaFoldDB" id="A0AAV4DLH4"/>
<dbReference type="PANTHER" id="PTHR14948:SF25">
    <property type="entry name" value="DUF4190 DOMAIN-CONTAINING PROTEIN"/>
    <property type="match status" value="1"/>
</dbReference>
<dbReference type="Proteomes" id="UP000735302">
    <property type="component" value="Unassembled WGS sequence"/>
</dbReference>
<comment type="subcellular location">
    <subcellularLocation>
        <location evidence="1">Membrane</location>
    </subcellularLocation>
</comment>
<reference evidence="8 9" key="1">
    <citation type="journal article" date="2021" name="Elife">
        <title>Chloroplast acquisition without the gene transfer in kleptoplastic sea slugs, Plakobranchus ocellatus.</title>
        <authorList>
            <person name="Maeda T."/>
            <person name="Takahashi S."/>
            <person name="Yoshida T."/>
            <person name="Shimamura S."/>
            <person name="Takaki Y."/>
            <person name="Nagai Y."/>
            <person name="Toyoda A."/>
            <person name="Suzuki Y."/>
            <person name="Arimoto A."/>
            <person name="Ishii H."/>
            <person name="Satoh N."/>
            <person name="Nishiyama T."/>
            <person name="Hasebe M."/>
            <person name="Maruyama T."/>
            <person name="Minagawa J."/>
            <person name="Obokata J."/>
            <person name="Shigenobu S."/>
        </authorList>
    </citation>
    <scope>NUCLEOTIDE SEQUENCE [LARGE SCALE GENOMIC DNA]</scope>
</reference>
<accession>A0AAV4DLH4</accession>
<dbReference type="EMBL" id="BLXT01007988">
    <property type="protein sequence ID" value="GFO45010.1"/>
    <property type="molecule type" value="Genomic_DNA"/>
</dbReference>
<gene>
    <name evidence="8" type="ORF">PoB_007151500</name>
</gene>
<keyword evidence="3 7" id="KW-0812">Transmembrane</keyword>